<evidence type="ECO:0000256" key="5">
    <source>
        <dbReference type="ARBA" id="ARBA00023040"/>
    </source>
</evidence>
<dbReference type="Pfam" id="PF01094">
    <property type="entry name" value="ANF_receptor"/>
    <property type="match status" value="1"/>
</dbReference>
<comment type="caution">
    <text evidence="13">The sequence shown here is derived from an EMBL/GenBank/DDBJ whole genome shotgun (WGS) entry which is preliminary data.</text>
</comment>
<comment type="subcellular location">
    <subcellularLocation>
        <location evidence="1">Cell membrane</location>
        <topology evidence="1">Multi-pass membrane protein</topology>
    </subcellularLocation>
</comment>
<feature type="transmembrane region" description="Helical" evidence="10">
    <location>
        <begin position="718"/>
        <end position="741"/>
    </location>
</feature>
<evidence type="ECO:0000256" key="4">
    <source>
        <dbReference type="ARBA" id="ARBA00022989"/>
    </source>
</evidence>
<dbReference type="Pfam" id="PF00003">
    <property type="entry name" value="7tm_3"/>
    <property type="match status" value="1"/>
</dbReference>
<dbReference type="SUPFAM" id="SSF53822">
    <property type="entry name" value="Periplasmic binding protein-like I"/>
    <property type="match status" value="1"/>
</dbReference>
<evidence type="ECO:0000313" key="13">
    <source>
        <dbReference type="EMBL" id="KAK2193633.1"/>
    </source>
</evidence>
<keyword evidence="14" id="KW-1185">Reference proteome</keyword>
<dbReference type="InterPro" id="IPR017978">
    <property type="entry name" value="GPCR_3_C"/>
</dbReference>
<evidence type="ECO:0000256" key="8">
    <source>
        <dbReference type="ARBA" id="ARBA00023180"/>
    </source>
</evidence>
<keyword evidence="2" id="KW-1003">Cell membrane</keyword>
<dbReference type="InterPro" id="IPR001828">
    <property type="entry name" value="ANF_lig-bd_rcpt"/>
</dbReference>
<dbReference type="Gene3D" id="3.40.50.2300">
    <property type="match status" value="2"/>
</dbReference>
<keyword evidence="3 10" id="KW-0812">Transmembrane</keyword>
<dbReference type="Pfam" id="PF07562">
    <property type="entry name" value="NCD3G"/>
    <property type="match status" value="1"/>
</dbReference>
<dbReference type="InterPro" id="IPR028082">
    <property type="entry name" value="Peripla_BP_I"/>
</dbReference>
<keyword evidence="7" id="KW-0675">Receptor</keyword>
<dbReference type="InterPro" id="IPR011500">
    <property type="entry name" value="GPCR_3_9-Cys_dom"/>
</dbReference>
<evidence type="ECO:0000313" key="14">
    <source>
        <dbReference type="Proteomes" id="UP001209878"/>
    </source>
</evidence>
<feature type="domain" description="G-protein coupled receptors family 3 profile" evidence="12">
    <location>
        <begin position="604"/>
        <end position="778"/>
    </location>
</feature>
<organism evidence="13 14">
    <name type="scientific">Ridgeia piscesae</name>
    <name type="common">Tubeworm</name>
    <dbReference type="NCBI Taxonomy" id="27915"/>
    <lineage>
        <taxon>Eukaryota</taxon>
        <taxon>Metazoa</taxon>
        <taxon>Spiralia</taxon>
        <taxon>Lophotrochozoa</taxon>
        <taxon>Annelida</taxon>
        <taxon>Polychaeta</taxon>
        <taxon>Sedentaria</taxon>
        <taxon>Canalipalpata</taxon>
        <taxon>Sabellida</taxon>
        <taxon>Siboglinidae</taxon>
        <taxon>Ridgeia</taxon>
    </lineage>
</organism>
<evidence type="ECO:0000256" key="7">
    <source>
        <dbReference type="ARBA" id="ARBA00023170"/>
    </source>
</evidence>
<keyword evidence="8" id="KW-0325">Glycoprotein</keyword>
<feature type="transmembrane region" description="Helical" evidence="10">
    <location>
        <begin position="747"/>
        <end position="767"/>
    </location>
</feature>
<evidence type="ECO:0000256" key="6">
    <source>
        <dbReference type="ARBA" id="ARBA00023136"/>
    </source>
</evidence>
<protein>
    <recommendedName>
        <fullName evidence="12">G-protein coupled receptors family 3 profile domain-containing protein</fullName>
    </recommendedName>
</protein>
<keyword evidence="9" id="KW-0807">Transducer</keyword>
<name>A0AAD9PFL8_RIDPI</name>
<feature type="chain" id="PRO_5042227675" description="G-protein coupled receptors family 3 profile domain-containing protein" evidence="11">
    <location>
        <begin position="23"/>
        <end position="827"/>
    </location>
</feature>
<dbReference type="InterPro" id="IPR000337">
    <property type="entry name" value="GPCR_3"/>
</dbReference>
<dbReference type="EMBL" id="JAODUO010000010">
    <property type="protein sequence ID" value="KAK2193633.1"/>
    <property type="molecule type" value="Genomic_DNA"/>
</dbReference>
<evidence type="ECO:0000256" key="2">
    <source>
        <dbReference type="ARBA" id="ARBA00022475"/>
    </source>
</evidence>
<dbReference type="PROSITE" id="PS50259">
    <property type="entry name" value="G_PROTEIN_RECEP_F3_4"/>
    <property type="match status" value="1"/>
</dbReference>
<dbReference type="PANTHER" id="PTHR24060">
    <property type="entry name" value="METABOTROPIC GLUTAMATE RECEPTOR"/>
    <property type="match status" value="1"/>
</dbReference>
<keyword evidence="6 10" id="KW-0472">Membrane</keyword>
<dbReference type="Proteomes" id="UP001209878">
    <property type="component" value="Unassembled WGS sequence"/>
</dbReference>
<evidence type="ECO:0000256" key="10">
    <source>
        <dbReference type="SAM" id="Phobius"/>
    </source>
</evidence>
<feature type="transmembrane region" description="Helical" evidence="10">
    <location>
        <begin position="637"/>
        <end position="658"/>
    </location>
</feature>
<dbReference type="AlphaFoldDB" id="A0AAD9PFL8"/>
<dbReference type="GO" id="GO:0005886">
    <property type="term" value="C:plasma membrane"/>
    <property type="evidence" value="ECO:0007669"/>
    <property type="project" value="UniProtKB-SubCell"/>
</dbReference>
<accession>A0AAD9PFL8</accession>
<keyword evidence="4 10" id="KW-1133">Transmembrane helix</keyword>
<evidence type="ECO:0000256" key="3">
    <source>
        <dbReference type="ARBA" id="ARBA00022692"/>
    </source>
</evidence>
<sequence>MNYASTLLWVAWLTSLLPNIRAIYSVPGLPPSAYHMDGDLLLGGIFRVHQYSANDPCGERVRSPKSFQYHEAMVHAIRQVNELTGVLPNVTLGFVILDDCTKDQVALVRSLQYVSPAANMCRSDVDDKFPPYDVVGVISGSNSQNTMTSAGLLNMFHVPMVAAVATSEQLSDKTKYAYFARVVPSDTFQAQAIVDLLLHYNWTYVSLINSEGGYGETGAKFVYRLAAERGICVALSHTIYRARGTAEFDDVARLLAANDKARAVVMFVQVNVVMFVQGEDGRGVVSAVRRLGPEVGRFIWIMSDGVSPLSDLMELEDVATGSFFIQLYATGSPGFFPYFEALTVATSTNPWLRELYEDEFNCSWSDPARWRHKCNASATVGDMPNYGPYNKTSLFLDSVVTFATALDRLVAARCPRASGEALRACVRGETLMEYVRNATDETNDHHYDILQLQRLSGGYHEVLVGTWERAVESVFIDEAAVRWAWEAGAPETLPESVCSHACRPGEFRIQLEQKCCWECRHCRNNEIVTVNGTSCVECDVLYWPDTDNASVCLPITPTSYTWRHTVSMLGVSVSVVGAALCVVVFVFYVYHRDRRLIKATNRELSVVGLKTNCIYRVFVSAKRSVKPPKYTRWKAQLVIASLIIGVEVVIIVVTTAIAPPKVQLRMPVRTEQFVELLCHVSHASFLPPLVYNMLLIVMCSVYAVKTRRLPDNFNESKLIFLLVLATLFLWLAFLPTYFTAYYAQQKVALLTMFLVLNSTLMILCLYAPKVYAILYVNETLLNIGQGVMLTTTSSTNDAPRGGQRLQSRASVAPLAPVAGASAAEMQQ</sequence>
<reference evidence="13" key="1">
    <citation type="journal article" date="2023" name="Mol. Biol. Evol.">
        <title>Third-Generation Sequencing Reveals the Adaptive Role of the Epigenome in Three Deep-Sea Polychaetes.</title>
        <authorList>
            <person name="Perez M."/>
            <person name="Aroh O."/>
            <person name="Sun Y."/>
            <person name="Lan Y."/>
            <person name="Juniper S.K."/>
            <person name="Young C.R."/>
            <person name="Angers B."/>
            <person name="Qian P.Y."/>
        </authorList>
    </citation>
    <scope>NUCLEOTIDE SEQUENCE</scope>
    <source>
        <strain evidence="13">R07B-5</strain>
    </source>
</reference>
<dbReference type="FunFam" id="3.40.50.2300:FF:000145">
    <property type="entry name" value="Glutamate receptor, metabotropic"/>
    <property type="match status" value="1"/>
</dbReference>
<proteinExistence type="predicted"/>
<evidence type="ECO:0000259" key="12">
    <source>
        <dbReference type="PROSITE" id="PS50259"/>
    </source>
</evidence>
<evidence type="ECO:0000256" key="11">
    <source>
        <dbReference type="SAM" id="SignalP"/>
    </source>
</evidence>
<keyword evidence="5" id="KW-0297">G-protein coupled receptor</keyword>
<dbReference type="Gene3D" id="2.10.50.30">
    <property type="entry name" value="GPCR, family 3, nine cysteines domain"/>
    <property type="match status" value="1"/>
</dbReference>
<feature type="transmembrane region" description="Helical" evidence="10">
    <location>
        <begin position="566"/>
        <end position="590"/>
    </location>
</feature>
<evidence type="ECO:0000256" key="1">
    <source>
        <dbReference type="ARBA" id="ARBA00004651"/>
    </source>
</evidence>
<evidence type="ECO:0000256" key="9">
    <source>
        <dbReference type="ARBA" id="ARBA00023224"/>
    </source>
</evidence>
<keyword evidence="11" id="KW-0732">Signal</keyword>
<dbReference type="GO" id="GO:0004930">
    <property type="term" value="F:G protein-coupled receptor activity"/>
    <property type="evidence" value="ECO:0007669"/>
    <property type="project" value="UniProtKB-KW"/>
</dbReference>
<dbReference type="PRINTS" id="PR00248">
    <property type="entry name" value="GPCRMGR"/>
</dbReference>
<feature type="signal peptide" evidence="11">
    <location>
        <begin position="1"/>
        <end position="22"/>
    </location>
</feature>
<feature type="transmembrane region" description="Helical" evidence="10">
    <location>
        <begin position="689"/>
        <end position="706"/>
    </location>
</feature>
<dbReference type="InterPro" id="IPR038550">
    <property type="entry name" value="GPCR_3_9-Cys_sf"/>
</dbReference>
<gene>
    <name evidence="13" type="ORF">NP493_11g14008</name>
</gene>
<dbReference type="InterPro" id="IPR050726">
    <property type="entry name" value="mGluR"/>
</dbReference>